<organism evidence="10">
    <name type="scientific">Trichuris suis</name>
    <name type="common">pig whipworm</name>
    <dbReference type="NCBI Taxonomy" id="68888"/>
    <lineage>
        <taxon>Eukaryota</taxon>
        <taxon>Metazoa</taxon>
        <taxon>Ecdysozoa</taxon>
        <taxon>Nematoda</taxon>
        <taxon>Enoplea</taxon>
        <taxon>Dorylaimia</taxon>
        <taxon>Trichinellida</taxon>
        <taxon>Trichuridae</taxon>
        <taxon>Trichuris</taxon>
    </lineage>
</organism>
<evidence type="ECO:0000256" key="6">
    <source>
        <dbReference type="RuleBase" id="RU000682"/>
    </source>
</evidence>
<dbReference type="InterPro" id="IPR050848">
    <property type="entry name" value="Homeobox_TF"/>
</dbReference>
<sequence length="216" mass="24525">MFRIENLLDLNSSSNVSISNTDNKRIDQTDMQTKIRSSSSCHQQTAEDPLWTNMSATLNGQSLTWPVQLWTMKQTCGHQDVHCITAPWAAAAATLAANQTVFHGSGQCMKQRRPRTSFTSQQLIELERKFKEFKYLSRPQRYEIATALSLSENQVKIWFQNRRMKWKRSANIPDKVNTDRTTTTTTVAPPQRKTNAPTTTTTTGAMLLPARGQFQV</sequence>
<evidence type="ECO:0000313" key="9">
    <source>
        <dbReference type="EMBL" id="KFD56525.1"/>
    </source>
</evidence>
<name>A0A085NNL0_9BILA</name>
<gene>
    <name evidence="9" type="ORF">M513_02629</name>
    <name evidence="10" type="ORF">M514_02629</name>
</gene>
<reference evidence="10 11" key="1">
    <citation type="journal article" date="2014" name="Nat. Genet.">
        <title>Genome and transcriptome of the porcine whipworm Trichuris suis.</title>
        <authorList>
            <person name="Jex A.R."/>
            <person name="Nejsum P."/>
            <person name="Schwarz E.M."/>
            <person name="Hu L."/>
            <person name="Young N.D."/>
            <person name="Hall R.S."/>
            <person name="Korhonen P.K."/>
            <person name="Liao S."/>
            <person name="Thamsborg S."/>
            <person name="Xia J."/>
            <person name="Xu P."/>
            <person name="Wang S."/>
            <person name="Scheerlinck J.P."/>
            <person name="Hofmann A."/>
            <person name="Sternberg P.W."/>
            <person name="Wang J."/>
            <person name="Gasser R.B."/>
        </authorList>
    </citation>
    <scope>NUCLEOTIDE SEQUENCE [LARGE SCALE GENOMIC DNA]</scope>
    <source>
        <strain evidence="10">DCEP-RM93F</strain>
        <strain evidence="9">DCEP-RM93M</strain>
    </source>
</reference>
<dbReference type="Gene3D" id="1.10.10.60">
    <property type="entry name" value="Homeodomain-like"/>
    <property type="match status" value="1"/>
</dbReference>
<feature type="DNA-binding region" description="Homeobox" evidence="5">
    <location>
        <begin position="111"/>
        <end position="170"/>
    </location>
</feature>
<dbReference type="SUPFAM" id="SSF46689">
    <property type="entry name" value="Homeodomain-like"/>
    <property type="match status" value="1"/>
</dbReference>
<evidence type="ECO:0000256" key="4">
    <source>
        <dbReference type="ARBA" id="ARBA00023242"/>
    </source>
</evidence>
<dbReference type="EMBL" id="KL363193">
    <property type="protein sequence ID" value="KFD56525.1"/>
    <property type="molecule type" value="Genomic_DNA"/>
</dbReference>
<evidence type="ECO:0000256" key="3">
    <source>
        <dbReference type="ARBA" id="ARBA00023155"/>
    </source>
</evidence>
<keyword evidence="3 5" id="KW-0371">Homeobox</keyword>
<feature type="domain" description="Homeobox" evidence="8">
    <location>
        <begin position="109"/>
        <end position="169"/>
    </location>
</feature>
<evidence type="ECO:0000256" key="5">
    <source>
        <dbReference type="PROSITE-ProRule" id="PRU00108"/>
    </source>
</evidence>
<evidence type="ECO:0000256" key="7">
    <source>
        <dbReference type="SAM" id="MobiDB-lite"/>
    </source>
</evidence>
<dbReference type="PANTHER" id="PTHR24333">
    <property type="entry name" value="HOMEO BOX HB9 LIKE A-RELATED"/>
    <property type="match status" value="1"/>
</dbReference>
<comment type="subcellular location">
    <subcellularLocation>
        <location evidence="1 5 6">Nucleus</location>
    </subcellularLocation>
</comment>
<dbReference type="InterPro" id="IPR017970">
    <property type="entry name" value="Homeobox_CS"/>
</dbReference>
<evidence type="ECO:0000256" key="1">
    <source>
        <dbReference type="ARBA" id="ARBA00004123"/>
    </source>
</evidence>
<protein>
    <recommendedName>
        <fullName evidence="8">Homeobox domain-containing protein</fullName>
    </recommendedName>
</protein>
<keyword evidence="11" id="KW-1185">Reference proteome</keyword>
<dbReference type="PROSITE" id="PS00027">
    <property type="entry name" value="HOMEOBOX_1"/>
    <property type="match status" value="1"/>
</dbReference>
<accession>A0A085NNL0</accession>
<dbReference type="AlphaFoldDB" id="A0A085NNL0"/>
<dbReference type="SMART" id="SM00389">
    <property type="entry name" value="HOX"/>
    <property type="match status" value="1"/>
</dbReference>
<dbReference type="Proteomes" id="UP000030758">
    <property type="component" value="Unassembled WGS sequence"/>
</dbReference>
<dbReference type="GO" id="GO:0003677">
    <property type="term" value="F:DNA binding"/>
    <property type="evidence" value="ECO:0007669"/>
    <property type="project" value="UniProtKB-UniRule"/>
</dbReference>
<dbReference type="InterPro" id="IPR001356">
    <property type="entry name" value="HD"/>
</dbReference>
<dbReference type="PROSITE" id="PS50071">
    <property type="entry name" value="HOMEOBOX_2"/>
    <property type="match status" value="1"/>
</dbReference>
<proteinExistence type="predicted"/>
<evidence type="ECO:0000313" key="10">
    <source>
        <dbReference type="EMBL" id="KFD71056.1"/>
    </source>
</evidence>
<dbReference type="CDD" id="cd00086">
    <property type="entry name" value="homeodomain"/>
    <property type="match status" value="1"/>
</dbReference>
<dbReference type="PRINTS" id="PR00024">
    <property type="entry name" value="HOMEOBOX"/>
</dbReference>
<dbReference type="InterPro" id="IPR009057">
    <property type="entry name" value="Homeodomain-like_sf"/>
</dbReference>
<dbReference type="Pfam" id="PF00046">
    <property type="entry name" value="Homeodomain"/>
    <property type="match status" value="1"/>
</dbReference>
<dbReference type="InterPro" id="IPR020479">
    <property type="entry name" value="HD_metazoa"/>
</dbReference>
<keyword evidence="2 5" id="KW-0238">DNA-binding</keyword>
<dbReference type="EMBL" id="KL367484">
    <property type="protein sequence ID" value="KFD71056.1"/>
    <property type="molecule type" value="Genomic_DNA"/>
</dbReference>
<dbReference type="Proteomes" id="UP000030764">
    <property type="component" value="Unassembled WGS sequence"/>
</dbReference>
<keyword evidence="4 5" id="KW-0539">Nucleus</keyword>
<dbReference type="GO" id="GO:0005634">
    <property type="term" value="C:nucleus"/>
    <property type="evidence" value="ECO:0007669"/>
    <property type="project" value="UniProtKB-SubCell"/>
</dbReference>
<evidence type="ECO:0000259" key="8">
    <source>
        <dbReference type="PROSITE" id="PS50071"/>
    </source>
</evidence>
<dbReference type="PANTHER" id="PTHR24333:SF8">
    <property type="entry name" value="HOMEOBOX PROTEIN CEH-62"/>
    <property type="match status" value="1"/>
</dbReference>
<dbReference type="GO" id="GO:0000981">
    <property type="term" value="F:DNA-binding transcription factor activity, RNA polymerase II-specific"/>
    <property type="evidence" value="ECO:0007669"/>
    <property type="project" value="InterPro"/>
</dbReference>
<feature type="region of interest" description="Disordered" evidence="7">
    <location>
        <begin position="174"/>
        <end position="202"/>
    </location>
</feature>
<evidence type="ECO:0000256" key="2">
    <source>
        <dbReference type="ARBA" id="ARBA00023125"/>
    </source>
</evidence>
<evidence type="ECO:0000313" key="11">
    <source>
        <dbReference type="Proteomes" id="UP000030764"/>
    </source>
</evidence>